<organism evidence="2">
    <name type="scientific">Laccaria bicolor (strain S238N-H82 / ATCC MYA-4686)</name>
    <name type="common">Bicoloured deceiver</name>
    <name type="synonym">Laccaria laccata var. bicolor</name>
    <dbReference type="NCBI Taxonomy" id="486041"/>
    <lineage>
        <taxon>Eukaryota</taxon>
        <taxon>Fungi</taxon>
        <taxon>Dikarya</taxon>
        <taxon>Basidiomycota</taxon>
        <taxon>Agaricomycotina</taxon>
        <taxon>Agaricomycetes</taxon>
        <taxon>Agaricomycetidae</taxon>
        <taxon>Agaricales</taxon>
        <taxon>Agaricineae</taxon>
        <taxon>Hydnangiaceae</taxon>
        <taxon>Laccaria</taxon>
    </lineage>
</organism>
<reference evidence="1 2" key="1">
    <citation type="journal article" date="2008" name="Nature">
        <title>The genome of Laccaria bicolor provides insights into mycorrhizal symbiosis.</title>
        <authorList>
            <person name="Martin F."/>
            <person name="Aerts A."/>
            <person name="Ahren D."/>
            <person name="Brun A."/>
            <person name="Danchin E.G.J."/>
            <person name="Duchaussoy F."/>
            <person name="Gibon J."/>
            <person name="Kohler A."/>
            <person name="Lindquist E."/>
            <person name="Pereda V."/>
            <person name="Salamov A."/>
            <person name="Shapiro H.J."/>
            <person name="Wuyts J."/>
            <person name="Blaudez D."/>
            <person name="Buee M."/>
            <person name="Brokstein P."/>
            <person name="Canbaeck B."/>
            <person name="Cohen D."/>
            <person name="Courty P.E."/>
            <person name="Coutinho P.M."/>
            <person name="Delaruelle C."/>
            <person name="Detter J.C."/>
            <person name="Deveau A."/>
            <person name="DiFazio S."/>
            <person name="Duplessis S."/>
            <person name="Fraissinet-Tachet L."/>
            <person name="Lucic E."/>
            <person name="Frey-Klett P."/>
            <person name="Fourrey C."/>
            <person name="Feussner I."/>
            <person name="Gay G."/>
            <person name="Grimwood J."/>
            <person name="Hoegger P.J."/>
            <person name="Jain P."/>
            <person name="Kilaru S."/>
            <person name="Labbe J."/>
            <person name="Lin Y.C."/>
            <person name="Legue V."/>
            <person name="Le Tacon F."/>
            <person name="Marmeisse R."/>
            <person name="Melayah D."/>
            <person name="Montanini B."/>
            <person name="Muratet M."/>
            <person name="Nehls U."/>
            <person name="Niculita-Hirzel H."/>
            <person name="Oudot-Le Secq M.P."/>
            <person name="Peter M."/>
            <person name="Quesneville H."/>
            <person name="Rajashekar B."/>
            <person name="Reich M."/>
            <person name="Rouhier N."/>
            <person name="Schmutz J."/>
            <person name="Yin T."/>
            <person name="Chalot M."/>
            <person name="Henrissat B."/>
            <person name="Kuees U."/>
            <person name="Lucas S."/>
            <person name="Van de Peer Y."/>
            <person name="Podila G.K."/>
            <person name="Polle A."/>
            <person name="Pukkila P.J."/>
            <person name="Richardson P.M."/>
            <person name="Rouze P."/>
            <person name="Sanders I.R."/>
            <person name="Stajich J.E."/>
            <person name="Tunlid A."/>
            <person name="Tuskan G."/>
            <person name="Grigoriev I.V."/>
        </authorList>
    </citation>
    <scope>NUCLEOTIDE SEQUENCE [LARGE SCALE GENOMIC DNA]</scope>
    <source>
        <strain evidence="2">S238N-H82 / ATCC MYA-4686</strain>
    </source>
</reference>
<name>B0DP35_LACBS</name>
<dbReference type="HOGENOM" id="CLU_1161322_0_0_1"/>
<accession>B0DP35</accession>
<evidence type="ECO:0000313" key="1">
    <source>
        <dbReference type="EMBL" id="EDR03543.1"/>
    </source>
</evidence>
<dbReference type="RefSeq" id="XP_001885691.1">
    <property type="nucleotide sequence ID" value="XM_001885656.1"/>
</dbReference>
<dbReference type="EMBL" id="DS547123">
    <property type="protein sequence ID" value="EDR03543.1"/>
    <property type="molecule type" value="Genomic_DNA"/>
</dbReference>
<evidence type="ECO:0000313" key="2">
    <source>
        <dbReference type="Proteomes" id="UP000001194"/>
    </source>
</evidence>
<dbReference type="AlphaFoldDB" id="B0DP35"/>
<dbReference type="KEGG" id="lbc:LACBIDRAFT_331313"/>
<gene>
    <name evidence="1" type="ORF">LACBIDRAFT_331313</name>
</gene>
<dbReference type="GeneID" id="6081344"/>
<proteinExistence type="predicted"/>
<keyword evidence="2" id="KW-1185">Reference proteome</keyword>
<protein>
    <submittedName>
        <fullName evidence="1">Predicted protein</fullName>
    </submittedName>
</protein>
<dbReference type="InParanoid" id="B0DP35"/>
<dbReference type="Proteomes" id="UP000001194">
    <property type="component" value="Unassembled WGS sequence"/>
</dbReference>
<sequence>MAQKGLRQFLGHWDHVEVCGYKSYVSTQRSIFTLGEVDIKCSVNIRGQPFVQRQPQILSSTSVVLFATSWVTPYITQRKHLELCSRVANVTLILLRYFTCSTLVSHTSRAATQSFFTSHFSACPIYIHPGDRLSGDVLSAFTSSVLFYSLDFTDLHNLSTTPSPGRRQYPPIRVGFQSNPDLRYTLTLIPSPKFSIFVSSSSSKHLKLYMHLPRKWVTPLTRGGKYQVTAKLGVVMMLH</sequence>